<feature type="signal peptide" evidence="1">
    <location>
        <begin position="1"/>
        <end position="29"/>
    </location>
</feature>
<dbReference type="SUPFAM" id="SSF63829">
    <property type="entry name" value="Calcium-dependent phosphotriesterase"/>
    <property type="match status" value="1"/>
</dbReference>
<dbReference type="InterPro" id="IPR006311">
    <property type="entry name" value="TAT_signal"/>
</dbReference>
<dbReference type="RefSeq" id="WP_344547605.1">
    <property type="nucleotide sequence ID" value="NZ_BAAATD010000014.1"/>
</dbReference>
<evidence type="ECO:0000313" key="2">
    <source>
        <dbReference type="EMBL" id="GAA2629470.1"/>
    </source>
</evidence>
<gene>
    <name evidence="2" type="ORF">GCM10010411_78840</name>
</gene>
<feature type="chain" id="PRO_5047080949" description="Superoxide dismutase" evidence="1">
    <location>
        <begin position="30"/>
        <end position="334"/>
    </location>
</feature>
<dbReference type="EMBL" id="BAAATD010000014">
    <property type="protein sequence ID" value="GAA2629470.1"/>
    <property type="molecule type" value="Genomic_DNA"/>
</dbReference>
<keyword evidence="3" id="KW-1185">Reference proteome</keyword>
<keyword evidence="1" id="KW-0732">Signal</keyword>
<dbReference type="PANTHER" id="PTHR31460:SF3">
    <property type="entry name" value="MESOCENTIN"/>
    <property type="match status" value="1"/>
</dbReference>
<evidence type="ECO:0000256" key="1">
    <source>
        <dbReference type="SAM" id="SignalP"/>
    </source>
</evidence>
<organism evidence="2 3">
    <name type="scientific">Actinomadura fulvescens</name>
    <dbReference type="NCBI Taxonomy" id="46160"/>
    <lineage>
        <taxon>Bacteria</taxon>
        <taxon>Bacillati</taxon>
        <taxon>Actinomycetota</taxon>
        <taxon>Actinomycetes</taxon>
        <taxon>Streptosporangiales</taxon>
        <taxon>Thermomonosporaceae</taxon>
        <taxon>Actinomadura</taxon>
    </lineage>
</organism>
<dbReference type="Gene3D" id="2.120.10.30">
    <property type="entry name" value="TolB, C-terminal domain"/>
    <property type="match status" value="1"/>
</dbReference>
<evidence type="ECO:0008006" key="4">
    <source>
        <dbReference type="Google" id="ProtNLM"/>
    </source>
</evidence>
<proteinExistence type="predicted"/>
<dbReference type="InterPro" id="IPR011042">
    <property type="entry name" value="6-blade_b-propeller_TolB-like"/>
</dbReference>
<dbReference type="PROSITE" id="PS51318">
    <property type="entry name" value="TAT"/>
    <property type="match status" value="1"/>
</dbReference>
<reference evidence="2 3" key="1">
    <citation type="journal article" date="2019" name="Int. J. Syst. Evol. Microbiol.">
        <title>The Global Catalogue of Microorganisms (GCM) 10K type strain sequencing project: providing services to taxonomists for standard genome sequencing and annotation.</title>
        <authorList>
            <consortium name="The Broad Institute Genomics Platform"/>
            <consortium name="The Broad Institute Genome Sequencing Center for Infectious Disease"/>
            <person name="Wu L."/>
            <person name="Ma J."/>
        </authorList>
    </citation>
    <scope>NUCLEOTIDE SEQUENCE [LARGE SCALE GENOMIC DNA]</scope>
    <source>
        <strain evidence="2 3">JCM 6833</strain>
    </source>
</reference>
<dbReference type="Proteomes" id="UP001501509">
    <property type="component" value="Unassembled WGS sequence"/>
</dbReference>
<dbReference type="InterPro" id="IPR053224">
    <property type="entry name" value="Sensory_adhesion_molecule"/>
</dbReference>
<sequence>MLRTRSRRRFAAAALAATTLALLPSIPAAGEPPPSARIITAHELPGERVYPEGITADPRTGDLYTGSFVDGMIFRMRPGRRVAEVFLPAGTDGRTRALGLEADRAGRLWVIDAATGIAVYDLRSRRLLARFDVPGHGGRLVNDVAITDGTAYITDSLRSVIYRITPAQLARARQHRGRAPLLPAFDLTRVLEPHGPGAVTLNGIVADPFGRYLLAVDMSGGDLYRIALPSGAIRKVTLGGGDISQGDGMELRHGRLWVAHPIPHANAISRWRVTRDGYAAQAERRLTDQALQLPTTLLHRNGRLYVVRSQFDKGGPVGPGTPRTPFTIASVLGF</sequence>
<evidence type="ECO:0000313" key="3">
    <source>
        <dbReference type="Proteomes" id="UP001501509"/>
    </source>
</evidence>
<protein>
    <recommendedName>
        <fullName evidence="4">Superoxide dismutase</fullName>
    </recommendedName>
</protein>
<dbReference type="PANTHER" id="PTHR31460">
    <property type="match status" value="1"/>
</dbReference>
<accession>A0ABN3QM46</accession>
<comment type="caution">
    <text evidence="2">The sequence shown here is derived from an EMBL/GenBank/DDBJ whole genome shotgun (WGS) entry which is preliminary data.</text>
</comment>
<name>A0ABN3QM46_9ACTN</name>